<dbReference type="AlphaFoldDB" id="A0A1I7U518"/>
<keyword evidence="1" id="KW-1185">Reference proteome</keyword>
<dbReference type="WBParaSite" id="Csp11.Scaffold629.g14926.t1">
    <property type="protein sequence ID" value="Csp11.Scaffold629.g14926.t1"/>
    <property type="gene ID" value="Csp11.Scaffold629.g14926"/>
</dbReference>
<evidence type="ECO:0000313" key="2">
    <source>
        <dbReference type="WBParaSite" id="Csp11.Scaffold629.g14926.t1"/>
    </source>
</evidence>
<dbReference type="eggNOG" id="ENOG502TFVF">
    <property type="taxonomic scope" value="Eukaryota"/>
</dbReference>
<reference evidence="2" key="1">
    <citation type="submission" date="2016-11" db="UniProtKB">
        <authorList>
            <consortium name="WormBaseParasite"/>
        </authorList>
    </citation>
    <scope>IDENTIFICATION</scope>
</reference>
<dbReference type="Proteomes" id="UP000095282">
    <property type="component" value="Unplaced"/>
</dbReference>
<name>A0A1I7U518_9PELO</name>
<dbReference type="STRING" id="1561998.A0A1I7U518"/>
<evidence type="ECO:0000313" key="1">
    <source>
        <dbReference type="Proteomes" id="UP000095282"/>
    </source>
</evidence>
<sequence>MNDIYRVWEDAIAEKSLLITKDSKVQYSYVANYLWFFFVEDKKFYIVSCFKETPQIEYHASVKIWFKNEHFSHFERTEKFPFENKKGDDYDIIDPEWISIEVTFRITKLYGEDYIGPSENESEDQNGMIVIVEDQKIFLNMETVILQSTVLNQLRTDSEDAEITLFEVNPEVFLEMLRVLNPPYKRISGEFLGKNR</sequence>
<proteinExistence type="predicted"/>
<organism evidence="1 2">
    <name type="scientific">Caenorhabditis tropicalis</name>
    <dbReference type="NCBI Taxonomy" id="1561998"/>
    <lineage>
        <taxon>Eukaryota</taxon>
        <taxon>Metazoa</taxon>
        <taxon>Ecdysozoa</taxon>
        <taxon>Nematoda</taxon>
        <taxon>Chromadorea</taxon>
        <taxon>Rhabditida</taxon>
        <taxon>Rhabditina</taxon>
        <taxon>Rhabditomorpha</taxon>
        <taxon>Rhabditoidea</taxon>
        <taxon>Rhabditidae</taxon>
        <taxon>Peloderinae</taxon>
        <taxon>Caenorhabditis</taxon>
    </lineage>
</organism>
<protein>
    <submittedName>
        <fullName evidence="2">BTB domain-containing protein</fullName>
    </submittedName>
</protein>
<accession>A0A1I7U518</accession>